<evidence type="ECO:0000256" key="1">
    <source>
        <dbReference type="ARBA" id="ARBA00022553"/>
    </source>
</evidence>
<dbReference type="InterPro" id="IPR039420">
    <property type="entry name" value="WalR-like"/>
</dbReference>
<dbReference type="SMART" id="SM00862">
    <property type="entry name" value="Trans_reg_C"/>
    <property type="match status" value="1"/>
</dbReference>
<proteinExistence type="predicted"/>
<dbReference type="GO" id="GO:0005829">
    <property type="term" value="C:cytosol"/>
    <property type="evidence" value="ECO:0007669"/>
    <property type="project" value="TreeGrafter"/>
</dbReference>
<dbReference type="RefSeq" id="WP_060858906.1">
    <property type="nucleotide sequence ID" value="NZ_FCOC02000033.1"/>
</dbReference>
<dbReference type="GO" id="GO:0000156">
    <property type="term" value="F:phosphorelay response regulator activity"/>
    <property type="evidence" value="ECO:0007669"/>
    <property type="project" value="TreeGrafter"/>
</dbReference>
<keyword evidence="1" id="KW-0597">Phosphoprotein</keyword>
<dbReference type="InterPro" id="IPR001789">
    <property type="entry name" value="Sig_transdc_resp-reg_receiver"/>
</dbReference>
<dbReference type="GO" id="GO:0032993">
    <property type="term" value="C:protein-DNA complex"/>
    <property type="evidence" value="ECO:0007669"/>
    <property type="project" value="TreeGrafter"/>
</dbReference>
<dbReference type="EMBL" id="FCOC02000033">
    <property type="protein sequence ID" value="SAL54120.1"/>
    <property type="molecule type" value="Genomic_DNA"/>
</dbReference>
<dbReference type="Gene3D" id="3.40.50.2300">
    <property type="match status" value="1"/>
</dbReference>
<evidence type="ECO:0000256" key="2">
    <source>
        <dbReference type="ARBA" id="ARBA00023012"/>
    </source>
</evidence>
<dbReference type="SMART" id="SM00448">
    <property type="entry name" value="REC"/>
    <property type="match status" value="1"/>
</dbReference>
<dbReference type="PROSITE" id="PS51755">
    <property type="entry name" value="OMPR_PHOB"/>
    <property type="match status" value="1"/>
</dbReference>
<protein>
    <submittedName>
        <fullName evidence="8">Two component transcriptional regulator</fullName>
    </submittedName>
</protein>
<evidence type="ECO:0000259" key="7">
    <source>
        <dbReference type="PROSITE" id="PS51755"/>
    </source>
</evidence>
<dbReference type="PROSITE" id="PS50110">
    <property type="entry name" value="RESPONSE_REGULATORY"/>
    <property type="match status" value="1"/>
</dbReference>
<feature type="DNA-binding region" description="OmpR/PhoB-type" evidence="5">
    <location>
        <begin position="124"/>
        <end position="223"/>
    </location>
</feature>
<evidence type="ECO:0000313" key="9">
    <source>
        <dbReference type="Proteomes" id="UP000054893"/>
    </source>
</evidence>
<dbReference type="InterPro" id="IPR001867">
    <property type="entry name" value="OmpR/PhoB-type_DNA-bd"/>
</dbReference>
<dbReference type="Pfam" id="PF00072">
    <property type="entry name" value="Response_reg"/>
    <property type="match status" value="1"/>
</dbReference>
<reference evidence="8 9" key="1">
    <citation type="submission" date="2016-01" db="EMBL/GenBank/DDBJ databases">
        <authorList>
            <person name="Oliw E.H."/>
        </authorList>
    </citation>
    <scope>NUCLEOTIDE SEQUENCE [LARGE SCALE GENOMIC DNA]</scope>
    <source>
        <strain evidence="8">LMG 22029</strain>
    </source>
</reference>
<dbReference type="Proteomes" id="UP000054893">
    <property type="component" value="Unassembled WGS sequence"/>
</dbReference>
<sequence length="253" mass="28282">MRIAIIDADVQHAALIRRTLVLDGHFCHFFPTPPALLDRMRHDTFDLLIAANETRDMIGAEIIERVRHLAPQLPIVLLAASQNEADVVACLKAGADDCVSKPVRVDELAARVEVLARRSMVRTPAAEHFGDYRFNSSELSVSFADQRVLLTPKEFRFARLLFTNLSRAVSRAHIMEVVWPRGSDMASRTLDTHASRLRSKLHLRPETGYRLTPLYGYGYQLDRIEASEMPGGMPGMGFAGGQQGGTEGFRERL</sequence>
<dbReference type="InterPro" id="IPR011006">
    <property type="entry name" value="CheY-like_superfamily"/>
</dbReference>
<evidence type="ECO:0000256" key="4">
    <source>
        <dbReference type="PROSITE-ProRule" id="PRU00169"/>
    </source>
</evidence>
<dbReference type="CDD" id="cd00383">
    <property type="entry name" value="trans_reg_C"/>
    <property type="match status" value="1"/>
</dbReference>
<dbReference type="GO" id="GO:0006355">
    <property type="term" value="P:regulation of DNA-templated transcription"/>
    <property type="evidence" value="ECO:0007669"/>
    <property type="project" value="InterPro"/>
</dbReference>
<comment type="caution">
    <text evidence="4">Lacks conserved residue(s) required for the propagation of feature annotation.</text>
</comment>
<feature type="domain" description="OmpR/PhoB-type" evidence="7">
    <location>
        <begin position="124"/>
        <end position="223"/>
    </location>
</feature>
<organism evidence="8 9">
    <name type="scientific">Caballeronia sordidicola</name>
    <name type="common">Burkholderia sordidicola</name>
    <dbReference type="NCBI Taxonomy" id="196367"/>
    <lineage>
        <taxon>Bacteria</taxon>
        <taxon>Pseudomonadati</taxon>
        <taxon>Pseudomonadota</taxon>
        <taxon>Betaproteobacteria</taxon>
        <taxon>Burkholderiales</taxon>
        <taxon>Burkholderiaceae</taxon>
        <taxon>Caballeronia</taxon>
    </lineage>
</organism>
<accession>A0A158IDP5</accession>
<dbReference type="Gene3D" id="1.10.10.10">
    <property type="entry name" value="Winged helix-like DNA-binding domain superfamily/Winged helix DNA-binding domain"/>
    <property type="match status" value="1"/>
</dbReference>
<keyword evidence="3 5" id="KW-0238">DNA-binding</keyword>
<evidence type="ECO:0000313" key="8">
    <source>
        <dbReference type="EMBL" id="SAL54120.1"/>
    </source>
</evidence>
<dbReference type="InterPro" id="IPR036388">
    <property type="entry name" value="WH-like_DNA-bd_sf"/>
</dbReference>
<name>A0A158IDP5_CABSO</name>
<dbReference type="PANTHER" id="PTHR48111">
    <property type="entry name" value="REGULATOR OF RPOS"/>
    <property type="match status" value="1"/>
</dbReference>
<evidence type="ECO:0000256" key="3">
    <source>
        <dbReference type="ARBA" id="ARBA00023125"/>
    </source>
</evidence>
<dbReference type="OrthoDB" id="9802426at2"/>
<dbReference type="SUPFAM" id="SSF52172">
    <property type="entry name" value="CheY-like"/>
    <property type="match status" value="1"/>
</dbReference>
<evidence type="ECO:0000259" key="6">
    <source>
        <dbReference type="PROSITE" id="PS50110"/>
    </source>
</evidence>
<dbReference type="AlphaFoldDB" id="A0A158IDP5"/>
<dbReference type="CDD" id="cd00156">
    <property type="entry name" value="REC"/>
    <property type="match status" value="1"/>
</dbReference>
<feature type="domain" description="Response regulatory" evidence="6">
    <location>
        <begin position="2"/>
        <end position="116"/>
    </location>
</feature>
<gene>
    <name evidence="8" type="ORF">AWB64_05947</name>
</gene>
<dbReference type="GO" id="GO:0000976">
    <property type="term" value="F:transcription cis-regulatory region binding"/>
    <property type="evidence" value="ECO:0007669"/>
    <property type="project" value="TreeGrafter"/>
</dbReference>
<dbReference type="PANTHER" id="PTHR48111:SF40">
    <property type="entry name" value="PHOSPHATE REGULON TRANSCRIPTIONAL REGULATORY PROTEIN PHOB"/>
    <property type="match status" value="1"/>
</dbReference>
<dbReference type="Pfam" id="PF00486">
    <property type="entry name" value="Trans_reg_C"/>
    <property type="match status" value="1"/>
</dbReference>
<keyword evidence="2" id="KW-0902">Two-component regulatory system</keyword>
<evidence type="ECO:0000256" key="5">
    <source>
        <dbReference type="PROSITE-ProRule" id="PRU01091"/>
    </source>
</evidence>